<dbReference type="InterPro" id="IPR051681">
    <property type="entry name" value="Ser/Thr_Kinases-Pseudokinases"/>
</dbReference>
<dbReference type="EMBL" id="CAJVPK010000747">
    <property type="protein sequence ID" value="CAG8545731.1"/>
    <property type="molecule type" value="Genomic_DNA"/>
</dbReference>
<dbReference type="PANTHER" id="PTHR44329">
    <property type="entry name" value="SERINE/THREONINE-PROTEIN KINASE TNNI3K-RELATED"/>
    <property type="match status" value="1"/>
</dbReference>
<organism evidence="2 3">
    <name type="scientific">Diversispora eburnea</name>
    <dbReference type="NCBI Taxonomy" id="1213867"/>
    <lineage>
        <taxon>Eukaryota</taxon>
        <taxon>Fungi</taxon>
        <taxon>Fungi incertae sedis</taxon>
        <taxon>Mucoromycota</taxon>
        <taxon>Glomeromycotina</taxon>
        <taxon>Glomeromycetes</taxon>
        <taxon>Diversisporales</taxon>
        <taxon>Diversisporaceae</taxon>
        <taxon>Diversispora</taxon>
    </lineage>
</organism>
<dbReference type="InterPro" id="IPR001245">
    <property type="entry name" value="Ser-Thr/Tyr_kinase_cat_dom"/>
</dbReference>
<dbReference type="CDD" id="cd21037">
    <property type="entry name" value="MLKL_NTD"/>
    <property type="match status" value="1"/>
</dbReference>
<dbReference type="InterPro" id="IPR036537">
    <property type="entry name" value="Adaptor_Cbl_N_dom_sf"/>
</dbReference>
<keyword evidence="3" id="KW-1185">Reference proteome</keyword>
<gene>
    <name evidence="2" type="ORF">DEBURN_LOCUS6845</name>
</gene>
<dbReference type="Pfam" id="PF07714">
    <property type="entry name" value="PK_Tyr_Ser-Thr"/>
    <property type="match status" value="1"/>
</dbReference>
<dbReference type="SUPFAM" id="SSF56112">
    <property type="entry name" value="Protein kinase-like (PK-like)"/>
    <property type="match status" value="1"/>
</dbReference>
<dbReference type="AlphaFoldDB" id="A0A9N9FLZ3"/>
<name>A0A9N9FLZ3_9GLOM</name>
<dbReference type="GO" id="GO:0004674">
    <property type="term" value="F:protein serine/threonine kinase activity"/>
    <property type="evidence" value="ECO:0007669"/>
    <property type="project" value="TreeGrafter"/>
</dbReference>
<evidence type="ECO:0000313" key="2">
    <source>
        <dbReference type="EMBL" id="CAG8545731.1"/>
    </source>
</evidence>
<protein>
    <submittedName>
        <fullName evidence="2">10877_t:CDS:1</fullName>
    </submittedName>
</protein>
<dbReference type="Pfam" id="PF22215">
    <property type="entry name" value="MLKL_N"/>
    <property type="match status" value="1"/>
</dbReference>
<dbReference type="GO" id="GO:0005524">
    <property type="term" value="F:ATP binding"/>
    <property type="evidence" value="ECO:0007669"/>
    <property type="project" value="InterPro"/>
</dbReference>
<dbReference type="GO" id="GO:0007166">
    <property type="term" value="P:cell surface receptor signaling pathway"/>
    <property type="evidence" value="ECO:0007669"/>
    <property type="project" value="InterPro"/>
</dbReference>
<reference evidence="2" key="1">
    <citation type="submission" date="2021-06" db="EMBL/GenBank/DDBJ databases">
        <authorList>
            <person name="Kallberg Y."/>
            <person name="Tangrot J."/>
            <person name="Rosling A."/>
        </authorList>
    </citation>
    <scope>NUCLEOTIDE SEQUENCE</scope>
    <source>
        <strain evidence="2">AZ414A</strain>
    </source>
</reference>
<dbReference type="OrthoDB" id="2314769at2759"/>
<dbReference type="Proteomes" id="UP000789706">
    <property type="component" value="Unassembled WGS sequence"/>
</dbReference>
<evidence type="ECO:0000313" key="3">
    <source>
        <dbReference type="Proteomes" id="UP000789706"/>
    </source>
</evidence>
<feature type="domain" description="Protein kinase" evidence="1">
    <location>
        <begin position="240"/>
        <end position="433"/>
    </location>
</feature>
<comment type="caution">
    <text evidence="2">The sequence shown here is derived from an EMBL/GenBank/DDBJ whole genome shotgun (WGS) entry which is preliminary data.</text>
</comment>
<dbReference type="InterPro" id="IPR059179">
    <property type="entry name" value="MLKL-like_MCAfunc"/>
</dbReference>
<accession>A0A9N9FLZ3</accession>
<dbReference type="InterPro" id="IPR011009">
    <property type="entry name" value="Kinase-like_dom_sf"/>
</dbReference>
<dbReference type="Gene3D" id="1.20.930.20">
    <property type="entry name" value="Adaptor protein Cbl, N-terminal domain"/>
    <property type="match status" value="1"/>
</dbReference>
<proteinExistence type="predicted"/>
<sequence length="433" mass="49555">MSFEVMTSTIEVTESLDTIGNNLGIAKSTFCAVGAVGEAVNPFVPLIGAVTFVISEIIKVYETVQYNKKICNSLMDRVNAAEAAVKTFKRRQTENEQNFCNQEYYNSFIRFIEIMKRIRKFIIDVSNLNKYQKFVRTGSVKSGFDSLAKDFDVVMTELHFTMAVANEEQRMIDQSALESDITDMTKFLERIGGSIIGTDQKINIVLQEVSLMKEKLDHPDSSDKNIKANEIKSTDLYDPLTSKATDRRGKNPQIIKKMYKNFEVACKPIDLQSDDLKEASKIQGHLAILGKLRDSPNIIRFYGLSKTENSDVMVFEWAEYGSLRKLYCQYDIAWHVKVQIALEICRGLAFLHSCDILHHDIRCKHIMMTTRLTPKIANFKHSRTVTSPTTDMKGVTDIMRWMAPEKLRDSTYSTDSTKKRVHVPYTFKCEIFR</sequence>
<dbReference type="PROSITE" id="PS50011">
    <property type="entry name" value="PROTEIN_KINASE_DOM"/>
    <property type="match status" value="1"/>
</dbReference>
<dbReference type="Gene3D" id="1.10.510.10">
    <property type="entry name" value="Transferase(Phosphotransferase) domain 1"/>
    <property type="match status" value="1"/>
</dbReference>
<evidence type="ECO:0000259" key="1">
    <source>
        <dbReference type="PROSITE" id="PS50011"/>
    </source>
</evidence>
<dbReference type="InterPro" id="IPR000719">
    <property type="entry name" value="Prot_kinase_dom"/>
</dbReference>
<dbReference type="InterPro" id="IPR054000">
    <property type="entry name" value="MLKL_N"/>
</dbReference>